<evidence type="ECO:0000256" key="1">
    <source>
        <dbReference type="ARBA" id="ARBA00004604"/>
    </source>
</evidence>
<sequence length="186" mass="20104">MRFPGLKAARQRREANPFCMKCGTVISGVDERCSVCGSELGQRSAAMDTTRVELEASDTMKELLHDVDDSEGDNQAAVIQEECPQCKAVGLSFRTAQLRSADEGQTIFYTCLSCKYFGQVLKSRVIGVPDIGLVLFAVALKSCYSTPHDLVAQSSFVASLCRFGLNEIEFSLAQGIVPGDSTALCT</sequence>
<name>A0AAV8UUP2_9RHOD</name>
<dbReference type="SMART" id="SM00440">
    <property type="entry name" value="ZnF_C2C2"/>
    <property type="match status" value="1"/>
</dbReference>
<comment type="caution">
    <text evidence="10">The sequence shown here is derived from an EMBL/GenBank/DDBJ whole genome shotgun (WGS) entry which is preliminary data.</text>
</comment>
<keyword evidence="4" id="KW-0479">Metal-binding</keyword>
<keyword evidence="3" id="KW-0804">Transcription</keyword>
<evidence type="ECO:0000259" key="9">
    <source>
        <dbReference type="PROSITE" id="PS51133"/>
    </source>
</evidence>
<evidence type="ECO:0000256" key="2">
    <source>
        <dbReference type="ARBA" id="ARBA00018784"/>
    </source>
</evidence>
<evidence type="ECO:0000256" key="6">
    <source>
        <dbReference type="ARBA" id="ARBA00022833"/>
    </source>
</evidence>
<evidence type="ECO:0000256" key="4">
    <source>
        <dbReference type="ARBA" id="ARBA00022723"/>
    </source>
</evidence>
<dbReference type="GO" id="GO:0005736">
    <property type="term" value="C:RNA polymerase I complex"/>
    <property type="evidence" value="ECO:0007669"/>
    <property type="project" value="TreeGrafter"/>
</dbReference>
<dbReference type="CDD" id="cd10507">
    <property type="entry name" value="Zn-ribbon_RPA12"/>
    <property type="match status" value="1"/>
</dbReference>
<accession>A0AAV8UUP2</accession>
<dbReference type="GO" id="GO:0006363">
    <property type="term" value="P:termination of RNA polymerase I transcription"/>
    <property type="evidence" value="ECO:0007669"/>
    <property type="project" value="TreeGrafter"/>
</dbReference>
<dbReference type="Proteomes" id="UP001157974">
    <property type="component" value="Unassembled WGS sequence"/>
</dbReference>
<dbReference type="InterPro" id="IPR034004">
    <property type="entry name" value="Zn_ribbon_RPA12_C"/>
</dbReference>
<reference evidence="10 11" key="1">
    <citation type="journal article" date="2023" name="Nat. Commun.">
        <title>Origin of minicircular mitochondrial genomes in red algae.</title>
        <authorList>
            <person name="Lee Y."/>
            <person name="Cho C.H."/>
            <person name="Lee Y.M."/>
            <person name="Park S.I."/>
            <person name="Yang J.H."/>
            <person name="West J.A."/>
            <person name="Bhattacharya D."/>
            <person name="Yoon H.S."/>
        </authorList>
    </citation>
    <scope>NUCLEOTIDE SEQUENCE [LARGE SCALE GENOMIC DNA]</scope>
    <source>
        <strain evidence="10 11">CCMP1338</strain>
        <tissue evidence="10">Whole cell</tissue>
    </source>
</reference>
<organism evidence="10 11">
    <name type="scientific">Rhodosorus marinus</name>
    <dbReference type="NCBI Taxonomy" id="101924"/>
    <lineage>
        <taxon>Eukaryota</taxon>
        <taxon>Rhodophyta</taxon>
        <taxon>Stylonematophyceae</taxon>
        <taxon>Stylonematales</taxon>
        <taxon>Stylonemataceae</taxon>
        <taxon>Rhodosorus</taxon>
    </lineage>
</organism>
<dbReference type="Pfam" id="PF01096">
    <property type="entry name" value="Zn_ribbon_TFIIS"/>
    <property type="match status" value="1"/>
</dbReference>
<keyword evidence="11" id="KW-1185">Reference proteome</keyword>
<dbReference type="SUPFAM" id="SSF57783">
    <property type="entry name" value="Zinc beta-ribbon"/>
    <property type="match status" value="1"/>
</dbReference>
<feature type="domain" description="TFIIS-type" evidence="9">
    <location>
        <begin position="79"/>
        <end position="119"/>
    </location>
</feature>
<dbReference type="PANTHER" id="PTHR11239:SF14">
    <property type="entry name" value="DNA-DIRECTED RNA POLYMERASE I SUBUNIT RPA12"/>
    <property type="match status" value="1"/>
</dbReference>
<evidence type="ECO:0000313" key="11">
    <source>
        <dbReference type="Proteomes" id="UP001157974"/>
    </source>
</evidence>
<proteinExistence type="predicted"/>
<dbReference type="GO" id="GO:0003899">
    <property type="term" value="F:DNA-directed RNA polymerase activity"/>
    <property type="evidence" value="ECO:0007669"/>
    <property type="project" value="InterPro"/>
</dbReference>
<dbReference type="PROSITE" id="PS51133">
    <property type="entry name" value="ZF_TFIIS_2"/>
    <property type="match status" value="1"/>
</dbReference>
<evidence type="ECO:0000256" key="8">
    <source>
        <dbReference type="PROSITE-ProRule" id="PRU00472"/>
    </source>
</evidence>
<dbReference type="GO" id="GO:0003676">
    <property type="term" value="F:nucleic acid binding"/>
    <property type="evidence" value="ECO:0007669"/>
    <property type="project" value="InterPro"/>
</dbReference>
<dbReference type="PANTHER" id="PTHR11239">
    <property type="entry name" value="DNA-DIRECTED RNA POLYMERASE"/>
    <property type="match status" value="1"/>
</dbReference>
<evidence type="ECO:0000256" key="7">
    <source>
        <dbReference type="ARBA" id="ARBA00023242"/>
    </source>
</evidence>
<keyword evidence="6" id="KW-0862">Zinc</keyword>
<protein>
    <recommendedName>
        <fullName evidence="2">DNA-directed RNA polymerase I subunit RPA12</fullName>
    </recommendedName>
</protein>
<evidence type="ECO:0000313" key="10">
    <source>
        <dbReference type="EMBL" id="KAJ8906229.1"/>
    </source>
</evidence>
<dbReference type="InterPro" id="IPR012164">
    <property type="entry name" value="Rpa12/Rpb9/Rpc10/TFS"/>
</dbReference>
<evidence type="ECO:0000256" key="3">
    <source>
        <dbReference type="ARBA" id="ARBA00022478"/>
    </source>
</evidence>
<gene>
    <name evidence="10" type="ORF">NDN08_002723</name>
</gene>
<comment type="subcellular location">
    <subcellularLocation>
        <location evidence="1">Nucleus</location>
        <location evidence="1">Nucleolus</location>
    </subcellularLocation>
</comment>
<dbReference type="EMBL" id="JAMWBK010000004">
    <property type="protein sequence ID" value="KAJ8906229.1"/>
    <property type="molecule type" value="Genomic_DNA"/>
</dbReference>
<keyword evidence="3" id="KW-0240">DNA-directed RNA polymerase</keyword>
<dbReference type="InterPro" id="IPR001222">
    <property type="entry name" value="Znf_TFIIS"/>
</dbReference>
<keyword evidence="7" id="KW-0539">Nucleus</keyword>
<keyword evidence="5 8" id="KW-0863">Zinc-finger</keyword>
<evidence type="ECO:0000256" key="5">
    <source>
        <dbReference type="ARBA" id="ARBA00022771"/>
    </source>
</evidence>
<dbReference type="GO" id="GO:0008270">
    <property type="term" value="F:zinc ion binding"/>
    <property type="evidence" value="ECO:0007669"/>
    <property type="project" value="UniProtKB-KW"/>
</dbReference>
<dbReference type="AlphaFoldDB" id="A0AAV8UUP2"/>
<dbReference type="Gene3D" id="2.20.25.10">
    <property type="match status" value="1"/>
</dbReference>